<dbReference type="EMBL" id="JBBWWQ010000009">
    <property type="protein sequence ID" value="KAK8938875.1"/>
    <property type="molecule type" value="Genomic_DNA"/>
</dbReference>
<dbReference type="PANTHER" id="PTHR46872">
    <property type="entry name" value="DNA BINDING PROTEIN"/>
    <property type="match status" value="1"/>
</dbReference>
<comment type="caution">
    <text evidence="1">The sequence shown here is derived from an EMBL/GenBank/DDBJ whole genome shotgun (WGS) entry which is preliminary data.</text>
</comment>
<evidence type="ECO:0000313" key="1">
    <source>
        <dbReference type="EMBL" id="KAK8938875.1"/>
    </source>
</evidence>
<protein>
    <submittedName>
        <fullName evidence="1">AT-rich interactive domain-containing protein 2</fullName>
    </submittedName>
</protein>
<name>A0AAP0G5U5_9ASPA</name>
<sequence>MSELSHCGDVRTLDSFILPRAGGTACAAAAETELRRLFHQLTSHGDVACELLLGPERVRANHSELFSCWVQRLHDQVTTDGERRADGTEVIESSDRWLPFCPDLRRRIKKLVRILGAEKSSGAEMPDKLVLKRRSDESLQNVLLSVKYLAADPCGKEGPNQEMKDHIVRARKALFLRAEDIPVSDMEEFPYRSRKRRARVCTSVAPGGTESEMPKRRSQRTLDLLKIGDCHLPRMRIPVGSSFQADVPEWTGPQSNTHCSDATTDMDSSRWLGTLVWPVEGFNTLKNERNIGKRRLASRCYCTHPGSVECIKSHVNFERRLASRCYCSHPGSVECIKIHVNFERIQLKSYLGSVFTSWGFDEMGEDVSKSWTREEQAKFGHIVGLNPLSQGKSFLLPALKFFISKTKKDIVSYYFNVYVLRRMSNQTRVLSGIIDSDDDEGNSKPFDFGSYARVPVPEVSYSLSPQSRFLLPGNLKEPNPFI</sequence>
<keyword evidence="2" id="KW-1185">Reference proteome</keyword>
<gene>
    <name evidence="1" type="primary">ARID2</name>
    <name evidence="1" type="ORF">KSP39_PZI011631</name>
</gene>
<dbReference type="AlphaFoldDB" id="A0AAP0G5U5"/>
<evidence type="ECO:0000313" key="2">
    <source>
        <dbReference type="Proteomes" id="UP001418222"/>
    </source>
</evidence>
<organism evidence="1 2">
    <name type="scientific">Platanthera zijinensis</name>
    <dbReference type="NCBI Taxonomy" id="2320716"/>
    <lineage>
        <taxon>Eukaryota</taxon>
        <taxon>Viridiplantae</taxon>
        <taxon>Streptophyta</taxon>
        <taxon>Embryophyta</taxon>
        <taxon>Tracheophyta</taxon>
        <taxon>Spermatophyta</taxon>
        <taxon>Magnoliopsida</taxon>
        <taxon>Liliopsida</taxon>
        <taxon>Asparagales</taxon>
        <taxon>Orchidaceae</taxon>
        <taxon>Orchidoideae</taxon>
        <taxon>Orchideae</taxon>
        <taxon>Orchidinae</taxon>
        <taxon>Platanthera</taxon>
    </lineage>
</organism>
<dbReference type="Proteomes" id="UP001418222">
    <property type="component" value="Unassembled WGS sequence"/>
</dbReference>
<accession>A0AAP0G5U5</accession>
<reference evidence="1 2" key="1">
    <citation type="journal article" date="2022" name="Nat. Plants">
        <title>Genomes of leafy and leafless Platanthera orchids illuminate the evolution of mycoheterotrophy.</title>
        <authorList>
            <person name="Li M.H."/>
            <person name="Liu K.W."/>
            <person name="Li Z."/>
            <person name="Lu H.C."/>
            <person name="Ye Q.L."/>
            <person name="Zhang D."/>
            <person name="Wang J.Y."/>
            <person name="Li Y.F."/>
            <person name="Zhong Z.M."/>
            <person name="Liu X."/>
            <person name="Yu X."/>
            <person name="Liu D.K."/>
            <person name="Tu X.D."/>
            <person name="Liu B."/>
            <person name="Hao Y."/>
            <person name="Liao X.Y."/>
            <person name="Jiang Y.T."/>
            <person name="Sun W.H."/>
            <person name="Chen J."/>
            <person name="Chen Y.Q."/>
            <person name="Ai Y."/>
            <person name="Zhai J.W."/>
            <person name="Wu S.S."/>
            <person name="Zhou Z."/>
            <person name="Hsiao Y.Y."/>
            <person name="Wu W.L."/>
            <person name="Chen Y.Y."/>
            <person name="Lin Y.F."/>
            <person name="Hsu J.L."/>
            <person name="Li C.Y."/>
            <person name="Wang Z.W."/>
            <person name="Zhao X."/>
            <person name="Zhong W.Y."/>
            <person name="Ma X.K."/>
            <person name="Ma L."/>
            <person name="Huang J."/>
            <person name="Chen G.Z."/>
            <person name="Huang M.Z."/>
            <person name="Huang L."/>
            <person name="Peng D.H."/>
            <person name="Luo Y.B."/>
            <person name="Zou S.Q."/>
            <person name="Chen S.P."/>
            <person name="Lan S."/>
            <person name="Tsai W.C."/>
            <person name="Van de Peer Y."/>
            <person name="Liu Z.J."/>
        </authorList>
    </citation>
    <scope>NUCLEOTIDE SEQUENCE [LARGE SCALE GENOMIC DNA]</scope>
    <source>
        <strain evidence="1">Lor287</strain>
    </source>
</reference>
<proteinExistence type="predicted"/>
<dbReference type="PANTHER" id="PTHR46872:SF10">
    <property type="entry name" value="MYB-LIKE DOMAIN-CONTAINING PROTEIN"/>
    <property type="match status" value="1"/>
</dbReference>